<dbReference type="EMBL" id="JADLRE010000029">
    <property type="protein sequence ID" value="MBF6229082.1"/>
    <property type="molecule type" value="Genomic_DNA"/>
</dbReference>
<evidence type="ECO:0000313" key="2">
    <source>
        <dbReference type="EMBL" id="MBF6229082.1"/>
    </source>
</evidence>
<dbReference type="RefSeq" id="WP_195035942.1">
    <property type="nucleotide sequence ID" value="NZ_JADLRE010000029.1"/>
</dbReference>
<dbReference type="Proteomes" id="UP000807309">
    <property type="component" value="Unassembled WGS sequence"/>
</dbReference>
<feature type="compositionally biased region" description="Basic and acidic residues" evidence="1">
    <location>
        <begin position="253"/>
        <end position="269"/>
    </location>
</feature>
<feature type="compositionally biased region" description="Basic and acidic residues" evidence="1">
    <location>
        <begin position="356"/>
        <end position="365"/>
    </location>
</feature>
<evidence type="ECO:0000313" key="3">
    <source>
        <dbReference type="Proteomes" id="UP000807309"/>
    </source>
</evidence>
<proteinExistence type="predicted"/>
<feature type="region of interest" description="Disordered" evidence="1">
    <location>
        <begin position="253"/>
        <end position="311"/>
    </location>
</feature>
<accession>A0ABS0CHT9</accession>
<protein>
    <submittedName>
        <fullName evidence="2">Uncharacterized protein</fullName>
    </submittedName>
</protein>
<sequence length="365" mass="41440">MSDGYDRDRHNYDNNTRGRIFENGTYRYFRDRENGYVQQSKKFRAAGVSIRFDKIKDVRGLIYTIEEKSGRMDSPKDEKQLEVVRALLDKGEIQQHVLRTVEGEYRSPEVQKLIDGLVRDFKEKFTHQIIPRHVAREIWAIGLQRETGKQLELPGVREKAGQEKAQELQKRRDKIALLARARARAEKFAKMLRFREAATRGRADAPQKIERDRQAKEEAERARQARGTDERARVERTAAERVALEFPVPDELQKREAVDAGEQAARDVADAASLERQAADARTAEEKAREQASIEREAADNKERAEELARLQARGVPPEVVKLLGLGQAQPPSAAVREPPGHAPGVVRGGTGQGQERGRGITRDR</sequence>
<feature type="compositionally biased region" description="Basic and acidic residues" evidence="1">
    <location>
        <begin position="277"/>
        <end position="309"/>
    </location>
</feature>
<keyword evidence="3" id="KW-1185">Reference proteome</keyword>
<gene>
    <name evidence="2" type="ORF">IU470_28815</name>
</gene>
<evidence type="ECO:0000256" key="1">
    <source>
        <dbReference type="SAM" id="MobiDB-lite"/>
    </source>
</evidence>
<reference evidence="2 3" key="1">
    <citation type="submission" date="2020-10" db="EMBL/GenBank/DDBJ databases">
        <title>Identification of Nocardia species via Next-generation sequencing and recognition of intraspecies genetic diversity.</title>
        <authorList>
            <person name="Li P."/>
            <person name="Li P."/>
            <person name="Lu B."/>
        </authorList>
    </citation>
    <scope>NUCLEOTIDE SEQUENCE [LARGE SCALE GENOMIC DNA]</scope>
    <source>
        <strain evidence="2 3">N-11</strain>
    </source>
</reference>
<feature type="region of interest" description="Disordered" evidence="1">
    <location>
        <begin position="329"/>
        <end position="365"/>
    </location>
</feature>
<comment type="caution">
    <text evidence="2">The sequence shown here is derived from an EMBL/GenBank/DDBJ whole genome shotgun (WGS) entry which is preliminary data.</text>
</comment>
<name>A0ABS0CHT9_9NOCA</name>
<feature type="region of interest" description="Disordered" evidence="1">
    <location>
        <begin position="197"/>
        <end position="236"/>
    </location>
</feature>
<organism evidence="2 3">
    <name type="scientific">Nocardia abscessus</name>
    <dbReference type="NCBI Taxonomy" id="120957"/>
    <lineage>
        <taxon>Bacteria</taxon>
        <taxon>Bacillati</taxon>
        <taxon>Actinomycetota</taxon>
        <taxon>Actinomycetes</taxon>
        <taxon>Mycobacteriales</taxon>
        <taxon>Nocardiaceae</taxon>
        <taxon>Nocardia</taxon>
    </lineage>
</organism>